<evidence type="ECO:0000256" key="1">
    <source>
        <dbReference type="SAM" id="Phobius"/>
    </source>
</evidence>
<feature type="transmembrane region" description="Helical" evidence="1">
    <location>
        <begin position="48"/>
        <end position="68"/>
    </location>
</feature>
<feature type="transmembrane region" description="Helical" evidence="1">
    <location>
        <begin position="134"/>
        <end position="154"/>
    </location>
</feature>
<keyword evidence="3" id="KW-1185">Reference proteome</keyword>
<keyword evidence="1" id="KW-0472">Membrane</keyword>
<evidence type="ECO:0000313" key="2">
    <source>
        <dbReference type="EMBL" id="KAK3271003.1"/>
    </source>
</evidence>
<keyword evidence="1" id="KW-0812">Transmembrane</keyword>
<accession>A0AAE0G3U2</accession>
<dbReference type="Proteomes" id="UP001190700">
    <property type="component" value="Unassembled WGS sequence"/>
</dbReference>
<reference evidence="2 3" key="1">
    <citation type="journal article" date="2015" name="Genome Biol. Evol.">
        <title>Comparative Genomics of a Bacterivorous Green Alga Reveals Evolutionary Causalities and Consequences of Phago-Mixotrophic Mode of Nutrition.</title>
        <authorList>
            <person name="Burns J.A."/>
            <person name="Paasch A."/>
            <person name="Narechania A."/>
            <person name="Kim E."/>
        </authorList>
    </citation>
    <scope>NUCLEOTIDE SEQUENCE [LARGE SCALE GENOMIC DNA]</scope>
    <source>
        <strain evidence="2 3">PLY_AMNH</strain>
    </source>
</reference>
<feature type="non-terminal residue" evidence="2">
    <location>
        <position position="304"/>
    </location>
</feature>
<proteinExistence type="predicted"/>
<organism evidence="2 3">
    <name type="scientific">Cymbomonas tetramitiformis</name>
    <dbReference type="NCBI Taxonomy" id="36881"/>
    <lineage>
        <taxon>Eukaryota</taxon>
        <taxon>Viridiplantae</taxon>
        <taxon>Chlorophyta</taxon>
        <taxon>Pyramimonadophyceae</taxon>
        <taxon>Pyramimonadales</taxon>
        <taxon>Pyramimonadaceae</taxon>
        <taxon>Cymbomonas</taxon>
    </lineage>
</organism>
<feature type="transmembrane region" description="Helical" evidence="1">
    <location>
        <begin position="84"/>
        <end position="106"/>
    </location>
</feature>
<sequence length="304" mass="34438">MDLNVDGDGCEDAHSVFNSNLAEDISYAASAAASKDCHWFHILQSPAWLIGSVVFSFSAGLWVVRLYFKKVGCDPRRWCNEQRVCAVANLCGIFTSFTLGLFYFSVWEIIEADSELPESTNPLAPYDLKEHQQVLNFVFSGQLTVYHCMWLCIVTPLKTGSKTPSLGEYQAPHLRTSWKQPHWGTSLPFKTRVCVTLSLSAYAVLVILSYTGGFDILWGEFAFNYLFIHSQIIMYHLYRGWRRYGSRAQEMERTTSCITMLTMQFSMYLPLSIATRMQSTPSMLGVLAASQMMLALEFLPISNK</sequence>
<feature type="transmembrane region" description="Helical" evidence="1">
    <location>
        <begin position="193"/>
        <end position="210"/>
    </location>
</feature>
<protein>
    <submittedName>
        <fullName evidence="2">Uncharacterized protein</fullName>
    </submittedName>
</protein>
<gene>
    <name evidence="2" type="ORF">CYMTET_20625</name>
</gene>
<name>A0AAE0G3U2_9CHLO</name>
<evidence type="ECO:0000313" key="3">
    <source>
        <dbReference type="Proteomes" id="UP001190700"/>
    </source>
</evidence>
<keyword evidence="1" id="KW-1133">Transmembrane helix</keyword>
<dbReference type="EMBL" id="LGRX02010074">
    <property type="protein sequence ID" value="KAK3271003.1"/>
    <property type="molecule type" value="Genomic_DNA"/>
</dbReference>
<feature type="transmembrane region" description="Helical" evidence="1">
    <location>
        <begin position="216"/>
        <end position="238"/>
    </location>
</feature>
<comment type="caution">
    <text evidence="2">The sequence shown here is derived from an EMBL/GenBank/DDBJ whole genome shotgun (WGS) entry which is preliminary data.</text>
</comment>
<dbReference type="AlphaFoldDB" id="A0AAE0G3U2"/>